<comment type="similarity">
    <text evidence="1">Belongs to the caleosin family.</text>
</comment>
<evidence type="ECO:0008006" key="4">
    <source>
        <dbReference type="Google" id="ProtNLM"/>
    </source>
</evidence>
<dbReference type="EMBL" id="KI632336">
    <property type="protein sequence ID" value="EYU18284.1"/>
    <property type="molecule type" value="Genomic_DNA"/>
</dbReference>
<evidence type="ECO:0000313" key="3">
    <source>
        <dbReference type="Proteomes" id="UP000030748"/>
    </source>
</evidence>
<dbReference type="PANTHER" id="PTHR31495">
    <property type="entry name" value="PEROXYGENASE 3-RELATED"/>
    <property type="match status" value="1"/>
</dbReference>
<protein>
    <recommendedName>
        <fullName evidence="4">Caleosin</fullName>
    </recommendedName>
</protein>
<feature type="non-terminal residue" evidence="2">
    <location>
        <position position="1"/>
    </location>
</feature>
<accession>A0A022PRZ8</accession>
<dbReference type="Proteomes" id="UP000030748">
    <property type="component" value="Unassembled WGS sequence"/>
</dbReference>
<reference evidence="2 3" key="1">
    <citation type="journal article" date="2013" name="Proc. Natl. Acad. Sci. U.S.A.">
        <title>Fine-scale variation in meiotic recombination in Mimulus inferred from population shotgun sequencing.</title>
        <authorList>
            <person name="Hellsten U."/>
            <person name="Wright K.M."/>
            <person name="Jenkins J."/>
            <person name="Shu S."/>
            <person name="Yuan Y."/>
            <person name="Wessler S.R."/>
            <person name="Schmutz J."/>
            <person name="Willis J.H."/>
            <person name="Rokhsar D.S."/>
        </authorList>
    </citation>
    <scope>NUCLEOTIDE SEQUENCE [LARGE SCALE GENOMIC DNA]</scope>
    <source>
        <strain evidence="3">cv. DUN x IM62</strain>
    </source>
</reference>
<sequence>IASEFENVFSKHARTYPDKLTLRELWNMTEANRDAFDLFGWLASKMEWGTLYVLARDQDGFLSKEAIRRSYDGSLFEYCAKMQRGAEDKMK</sequence>
<dbReference type="eggNOG" id="ENOG502QQD0">
    <property type="taxonomic scope" value="Eukaryota"/>
</dbReference>
<dbReference type="InterPro" id="IPR007736">
    <property type="entry name" value="Caleosin-related"/>
</dbReference>
<gene>
    <name evidence="2" type="ORF">MIMGU_mgv1a0149952mg</name>
</gene>
<keyword evidence="3" id="KW-1185">Reference proteome</keyword>
<dbReference type="PANTHER" id="PTHR31495:SF50">
    <property type="entry name" value="PEROXYGENASE 1"/>
    <property type="match status" value="1"/>
</dbReference>
<name>A0A022PRZ8_ERYGU</name>
<evidence type="ECO:0000313" key="2">
    <source>
        <dbReference type="EMBL" id="EYU18284.1"/>
    </source>
</evidence>
<dbReference type="Pfam" id="PF05042">
    <property type="entry name" value="Caleosin"/>
    <property type="match status" value="1"/>
</dbReference>
<proteinExistence type="inferred from homology"/>
<evidence type="ECO:0000256" key="1">
    <source>
        <dbReference type="ARBA" id="ARBA00006765"/>
    </source>
</evidence>
<dbReference type="STRING" id="4155.A0A022PRZ8"/>
<organism evidence="2 3">
    <name type="scientific">Erythranthe guttata</name>
    <name type="common">Yellow monkey flower</name>
    <name type="synonym">Mimulus guttatus</name>
    <dbReference type="NCBI Taxonomy" id="4155"/>
    <lineage>
        <taxon>Eukaryota</taxon>
        <taxon>Viridiplantae</taxon>
        <taxon>Streptophyta</taxon>
        <taxon>Embryophyta</taxon>
        <taxon>Tracheophyta</taxon>
        <taxon>Spermatophyta</taxon>
        <taxon>Magnoliopsida</taxon>
        <taxon>eudicotyledons</taxon>
        <taxon>Gunneridae</taxon>
        <taxon>Pentapetalae</taxon>
        <taxon>asterids</taxon>
        <taxon>lamiids</taxon>
        <taxon>Lamiales</taxon>
        <taxon>Phrymaceae</taxon>
        <taxon>Erythranthe</taxon>
    </lineage>
</organism>
<dbReference type="AlphaFoldDB" id="A0A022PRZ8"/>